<dbReference type="InterPro" id="IPR008927">
    <property type="entry name" value="6-PGluconate_DH-like_C_sf"/>
</dbReference>
<dbReference type="PANTHER" id="PTHR21363:SF0">
    <property type="entry name" value="PREPHENATE DEHYDROGENASE [NADP(+)]"/>
    <property type="match status" value="1"/>
</dbReference>
<evidence type="ECO:0000259" key="3">
    <source>
        <dbReference type="PROSITE" id="PS51176"/>
    </source>
</evidence>
<dbReference type="NCBIfam" id="NF005108">
    <property type="entry name" value="PRK06545.1-6"/>
    <property type="match status" value="1"/>
</dbReference>
<dbReference type="Proteomes" id="UP001067235">
    <property type="component" value="Unassembled WGS sequence"/>
</dbReference>
<organism evidence="4 5">
    <name type="scientific">Gordonia rubripertincta</name>
    <name type="common">Rhodococcus corallinus</name>
    <dbReference type="NCBI Taxonomy" id="36822"/>
    <lineage>
        <taxon>Bacteria</taxon>
        <taxon>Bacillati</taxon>
        <taxon>Actinomycetota</taxon>
        <taxon>Actinomycetes</taxon>
        <taxon>Mycobacteriales</taxon>
        <taxon>Gordoniaceae</taxon>
        <taxon>Gordonia</taxon>
    </lineage>
</organism>
<dbReference type="PROSITE" id="PS51176">
    <property type="entry name" value="PDH_ADH"/>
    <property type="match status" value="1"/>
</dbReference>
<dbReference type="Gene3D" id="3.40.50.720">
    <property type="entry name" value="NAD(P)-binding Rossmann-like Domain"/>
    <property type="match status" value="1"/>
</dbReference>
<dbReference type="PANTHER" id="PTHR21363">
    <property type="entry name" value="PREPHENATE DEHYDROGENASE"/>
    <property type="match status" value="1"/>
</dbReference>
<dbReference type="InterPro" id="IPR003099">
    <property type="entry name" value="Prephen_DH"/>
</dbReference>
<evidence type="ECO:0000313" key="4">
    <source>
        <dbReference type="EMBL" id="MCZ4551131.1"/>
    </source>
</evidence>
<reference evidence="4" key="1">
    <citation type="submission" date="2022-12" db="EMBL/GenBank/DDBJ databases">
        <authorList>
            <person name="Krivoruchko A.V."/>
            <person name="Elkin A."/>
        </authorList>
    </citation>
    <scope>NUCLEOTIDE SEQUENCE</scope>
    <source>
        <strain evidence="4">IEGM 1388</strain>
    </source>
</reference>
<comment type="similarity">
    <text evidence="1">Belongs to the prephenate/arogenate dehydrogenase family.</text>
</comment>
<gene>
    <name evidence="4" type="ORF">O4213_14155</name>
</gene>
<proteinExistence type="inferred from homology"/>
<dbReference type="Pfam" id="PF20463">
    <property type="entry name" value="PDH_C"/>
    <property type="match status" value="1"/>
</dbReference>
<evidence type="ECO:0000313" key="5">
    <source>
        <dbReference type="Proteomes" id="UP001067235"/>
    </source>
</evidence>
<keyword evidence="2 4" id="KW-0560">Oxidoreductase</keyword>
<name>A0ABT4MY37_GORRU</name>
<dbReference type="GO" id="GO:0008977">
    <property type="term" value="F:prephenate dehydrogenase (NAD+) activity"/>
    <property type="evidence" value="ECO:0007669"/>
    <property type="project" value="UniProtKB-EC"/>
</dbReference>
<dbReference type="InterPro" id="IPR050812">
    <property type="entry name" value="Preph/Arog_dehydrog"/>
</dbReference>
<dbReference type="Gene3D" id="1.10.3660.10">
    <property type="entry name" value="6-phosphogluconate dehydrogenase C-terminal like domain"/>
    <property type="match status" value="1"/>
</dbReference>
<accession>A0ABT4MY37</accession>
<comment type="caution">
    <text evidence="4">The sequence shown here is derived from an EMBL/GenBank/DDBJ whole genome shotgun (WGS) entry which is preliminary data.</text>
</comment>
<dbReference type="RefSeq" id="WP_301571899.1">
    <property type="nucleotide sequence ID" value="NZ_JAPWIE010000004.1"/>
</dbReference>
<dbReference type="InterPro" id="IPR046825">
    <property type="entry name" value="PDH_C"/>
</dbReference>
<feature type="domain" description="Prephenate/arogenate dehydrogenase" evidence="3">
    <location>
        <begin position="8"/>
        <end position="292"/>
    </location>
</feature>
<evidence type="ECO:0000256" key="1">
    <source>
        <dbReference type="ARBA" id="ARBA00007964"/>
    </source>
</evidence>
<dbReference type="Pfam" id="PF02153">
    <property type="entry name" value="PDH_N"/>
    <property type="match status" value="1"/>
</dbReference>
<dbReference type="InterPro" id="IPR036291">
    <property type="entry name" value="NAD(P)-bd_dom_sf"/>
</dbReference>
<sequence>MTHSSPPPPVCVLGLGLIGGSLMRALHDRGRRVFGYNRSEETVSAANGDGYDASADLVATLTRAAQESALIVLATPAPTIDAILADVVRYAPQCPLTDVVSVKQQVAATVHAHGLSRNFVGGHPMAGSAESGWQATDAALFTGAVWVVATDDGADPQVWRSVAQLALDTGARVIPAASDEHDRAVASISHLPHLTASVTAVVGAGEGELALRLAAGSFRDGTRVAGTAPHLQQAMLEANSTALLAALSETIDRLTFARDQLRDHGTVETLVADGFRARKHYEKIHAAGDDPAITVELGTDGWEAAFRNAARQGAVWAG</sequence>
<dbReference type="InterPro" id="IPR046826">
    <property type="entry name" value="PDH_N"/>
</dbReference>
<dbReference type="EMBL" id="JAPWIE010000004">
    <property type="protein sequence ID" value="MCZ4551131.1"/>
    <property type="molecule type" value="Genomic_DNA"/>
</dbReference>
<dbReference type="SUPFAM" id="SSF51735">
    <property type="entry name" value="NAD(P)-binding Rossmann-fold domains"/>
    <property type="match status" value="1"/>
</dbReference>
<protein>
    <submittedName>
        <fullName evidence="4">Prephenate dehydrogenase</fullName>
        <ecNumber evidence="4">1.3.1.12</ecNumber>
    </submittedName>
</protein>
<dbReference type="SUPFAM" id="SSF48179">
    <property type="entry name" value="6-phosphogluconate dehydrogenase C-terminal domain-like"/>
    <property type="match status" value="1"/>
</dbReference>
<keyword evidence="5" id="KW-1185">Reference proteome</keyword>
<dbReference type="EC" id="1.3.1.12" evidence="4"/>
<evidence type="ECO:0000256" key="2">
    <source>
        <dbReference type="ARBA" id="ARBA00023002"/>
    </source>
</evidence>